<accession>A0A3L6PS06</accession>
<gene>
    <name evidence="1" type="ORF">C2845_PM16G21810</name>
</gene>
<organism evidence="1 2">
    <name type="scientific">Panicum miliaceum</name>
    <name type="common">Proso millet</name>
    <name type="synonym">Broomcorn millet</name>
    <dbReference type="NCBI Taxonomy" id="4540"/>
    <lineage>
        <taxon>Eukaryota</taxon>
        <taxon>Viridiplantae</taxon>
        <taxon>Streptophyta</taxon>
        <taxon>Embryophyta</taxon>
        <taxon>Tracheophyta</taxon>
        <taxon>Spermatophyta</taxon>
        <taxon>Magnoliopsida</taxon>
        <taxon>Liliopsida</taxon>
        <taxon>Poales</taxon>
        <taxon>Poaceae</taxon>
        <taxon>PACMAD clade</taxon>
        <taxon>Panicoideae</taxon>
        <taxon>Panicodae</taxon>
        <taxon>Paniceae</taxon>
        <taxon>Panicinae</taxon>
        <taxon>Panicum</taxon>
        <taxon>Panicum sect. Panicum</taxon>
    </lineage>
</organism>
<sequence length="93" mass="10290">MQSIDALDEFAGGVVIVSHDSRLISRVCDDELRSEVWPCGSCRMAVTTYGGTFGEYRDDMLGSNQGGGKDREHSKPKHNMLTIHNIYISILVT</sequence>
<name>A0A3L6PS06_PANMI</name>
<reference evidence="2" key="1">
    <citation type="journal article" date="2019" name="Nat. Commun.">
        <title>The genome of broomcorn millet.</title>
        <authorList>
            <person name="Zou C."/>
            <person name="Miki D."/>
            <person name="Li D."/>
            <person name="Tang Q."/>
            <person name="Xiao L."/>
            <person name="Rajput S."/>
            <person name="Deng P."/>
            <person name="Jia W."/>
            <person name="Huang R."/>
            <person name="Zhang M."/>
            <person name="Sun Y."/>
            <person name="Hu J."/>
            <person name="Fu X."/>
            <person name="Schnable P.S."/>
            <person name="Li F."/>
            <person name="Zhang H."/>
            <person name="Feng B."/>
            <person name="Zhu X."/>
            <person name="Liu R."/>
            <person name="Schnable J.C."/>
            <person name="Zhu J.-K."/>
            <person name="Zhang H."/>
        </authorList>
    </citation>
    <scope>NUCLEOTIDE SEQUENCE [LARGE SCALE GENOMIC DNA]</scope>
</reference>
<dbReference type="EMBL" id="PQIB02000015">
    <property type="protein sequence ID" value="RLM64445.1"/>
    <property type="molecule type" value="Genomic_DNA"/>
</dbReference>
<comment type="caution">
    <text evidence="1">The sequence shown here is derived from an EMBL/GenBank/DDBJ whole genome shotgun (WGS) entry which is preliminary data.</text>
</comment>
<dbReference type="AlphaFoldDB" id="A0A3L6PS06"/>
<protein>
    <submittedName>
        <fullName evidence="1">Uncharacterized protein</fullName>
    </submittedName>
</protein>
<proteinExistence type="predicted"/>
<evidence type="ECO:0000313" key="2">
    <source>
        <dbReference type="Proteomes" id="UP000275267"/>
    </source>
</evidence>
<keyword evidence="2" id="KW-1185">Reference proteome</keyword>
<evidence type="ECO:0000313" key="1">
    <source>
        <dbReference type="EMBL" id="RLM64445.1"/>
    </source>
</evidence>
<dbReference type="Proteomes" id="UP000275267">
    <property type="component" value="Unassembled WGS sequence"/>
</dbReference>
<dbReference type="STRING" id="4540.A0A3L6PS06"/>
<dbReference type="OrthoDB" id="2110130at2759"/>